<keyword evidence="6" id="KW-0255">Endonuclease</keyword>
<dbReference type="Gene3D" id="3.90.220.20">
    <property type="entry name" value="DNA methylase specificity domains"/>
    <property type="match status" value="2"/>
</dbReference>
<dbReference type="CDD" id="cd17283">
    <property type="entry name" value="RMtype1_S_Hpy180ORF7835P_TRD2-CR2_like"/>
    <property type="match status" value="1"/>
</dbReference>
<dbReference type="PANTHER" id="PTHR43140:SF1">
    <property type="entry name" value="TYPE I RESTRICTION ENZYME ECOKI SPECIFICITY SUBUNIT"/>
    <property type="match status" value="1"/>
</dbReference>
<dbReference type="PANTHER" id="PTHR43140">
    <property type="entry name" value="TYPE-1 RESTRICTION ENZYME ECOKI SPECIFICITY PROTEIN"/>
    <property type="match status" value="1"/>
</dbReference>
<dbReference type="InterPro" id="IPR000055">
    <property type="entry name" value="Restrct_endonuc_typeI_TRD"/>
</dbReference>
<feature type="domain" description="Type I restriction modification DNA specificity" evidence="5">
    <location>
        <begin position="271"/>
        <end position="451"/>
    </location>
</feature>
<keyword evidence="2" id="KW-0680">Restriction system</keyword>
<keyword evidence="6" id="KW-0378">Hydrolase</keyword>
<dbReference type="EC" id="3.1.21.-" evidence="6"/>
<dbReference type="GO" id="GO:0004519">
    <property type="term" value="F:endonuclease activity"/>
    <property type="evidence" value="ECO:0007669"/>
    <property type="project" value="UniProtKB-KW"/>
</dbReference>
<dbReference type="SUPFAM" id="SSF116734">
    <property type="entry name" value="DNA methylase specificity domain"/>
    <property type="match status" value="2"/>
</dbReference>
<organism evidence="6 7">
    <name type="scientific">Candidatus Clostridium helianthi</name>
    <dbReference type="NCBI Taxonomy" id="3381660"/>
    <lineage>
        <taxon>Bacteria</taxon>
        <taxon>Bacillati</taxon>
        <taxon>Bacillota</taxon>
        <taxon>Clostridia</taxon>
        <taxon>Eubacteriales</taxon>
        <taxon>Clostridiaceae</taxon>
        <taxon>Clostridium</taxon>
    </lineage>
</organism>
<keyword evidence="6" id="KW-0540">Nuclease</keyword>
<protein>
    <submittedName>
        <fullName evidence="6">Restriction endonuclease subunit S</fullName>
        <ecNumber evidence="6">3.1.21.-</ecNumber>
    </submittedName>
</protein>
<evidence type="ECO:0000256" key="4">
    <source>
        <dbReference type="ARBA" id="ARBA00038652"/>
    </source>
</evidence>
<sequence>MAKKNLTLEEKLEDAIVKDMPYEVPKSWMWVVLGNCINIRRGASPRPINNFITKDVNGVNWIKIGDTDGSRFLKTTEQKITLEGAKKSVYLKAGTLILSNSMSFGRPYILKTDGCIHDGWLALSNYESLFNINYLYYGLLSSDWYFEQVAVGSGVRNLNIDRVSKLPIPLPPLKEQQRIVDRIESLFGKLDKSKELIEEARAGFEKRKSAVLEKAFRGELTEKWRCKHKVLENNLLMDIADYYINKLSKSDFIKIQELQDIAKKEDNGLESKWIKCTIGAVGKVGNGSTPSRKIEEYWNGDIPWVSSGEVRNNRITFTKENITKEGFENSSVKLLNKGSVLMAMIGEGKTRGQSSILDIEATTNQNIAAIDLSHGCVLSEFMWHWLQFNYKKNRDGGNGTGPKALNCQKVRELDFILPPLDEQKEIVKILDKLLEEESKIEEFTQLEDQIELIKKSILAKAFRGGLGTNCEEDESALELMRKVLSK</sequence>
<name>A0ABW8S4E5_9CLOT</name>
<dbReference type="Pfam" id="PF01420">
    <property type="entry name" value="Methylase_S"/>
    <property type="match status" value="2"/>
</dbReference>
<evidence type="ECO:0000313" key="7">
    <source>
        <dbReference type="Proteomes" id="UP001623600"/>
    </source>
</evidence>
<keyword evidence="7" id="KW-1185">Reference proteome</keyword>
<reference evidence="6 7" key="1">
    <citation type="submission" date="2024-11" db="EMBL/GenBank/DDBJ databases">
        <authorList>
            <person name="Heng Y.C."/>
            <person name="Lim A.C.H."/>
            <person name="Lee J.K.Y."/>
            <person name="Kittelmann S."/>
        </authorList>
    </citation>
    <scope>NUCLEOTIDE SEQUENCE [LARGE SCALE GENOMIC DNA]</scope>
    <source>
        <strain evidence="6 7">WILCCON 0112</strain>
    </source>
</reference>
<evidence type="ECO:0000259" key="5">
    <source>
        <dbReference type="Pfam" id="PF01420"/>
    </source>
</evidence>
<dbReference type="EMBL" id="JBJIAB010000012">
    <property type="protein sequence ID" value="MFL0165713.1"/>
    <property type="molecule type" value="Genomic_DNA"/>
</dbReference>
<dbReference type="GO" id="GO:0016787">
    <property type="term" value="F:hydrolase activity"/>
    <property type="evidence" value="ECO:0007669"/>
    <property type="project" value="UniProtKB-KW"/>
</dbReference>
<evidence type="ECO:0000313" key="6">
    <source>
        <dbReference type="EMBL" id="MFL0165713.1"/>
    </source>
</evidence>
<comment type="similarity">
    <text evidence="1">Belongs to the type-I restriction system S methylase family.</text>
</comment>
<evidence type="ECO:0000256" key="3">
    <source>
        <dbReference type="ARBA" id="ARBA00023125"/>
    </source>
</evidence>
<comment type="subunit">
    <text evidence="4">The methyltransferase is composed of M and S polypeptides.</text>
</comment>
<dbReference type="RefSeq" id="WP_406761289.1">
    <property type="nucleotide sequence ID" value="NZ_JBJIAB010000012.1"/>
</dbReference>
<comment type="caution">
    <text evidence="6">The sequence shown here is derived from an EMBL/GenBank/DDBJ whole genome shotgun (WGS) entry which is preliminary data.</text>
</comment>
<keyword evidence="3" id="KW-0238">DNA-binding</keyword>
<evidence type="ECO:0000256" key="2">
    <source>
        <dbReference type="ARBA" id="ARBA00022747"/>
    </source>
</evidence>
<gene>
    <name evidence="6" type="ORF">ACJDTP_11600</name>
</gene>
<dbReference type="InterPro" id="IPR051212">
    <property type="entry name" value="Type-I_RE_S_subunit"/>
</dbReference>
<feature type="domain" description="Type I restriction modification DNA specificity" evidence="5">
    <location>
        <begin position="25"/>
        <end position="199"/>
    </location>
</feature>
<evidence type="ECO:0000256" key="1">
    <source>
        <dbReference type="ARBA" id="ARBA00010923"/>
    </source>
</evidence>
<dbReference type="Proteomes" id="UP001623600">
    <property type="component" value="Unassembled WGS sequence"/>
</dbReference>
<accession>A0ABW8S4E5</accession>
<dbReference type="InterPro" id="IPR044946">
    <property type="entry name" value="Restrct_endonuc_typeI_TRD_sf"/>
</dbReference>
<proteinExistence type="inferred from homology"/>
<dbReference type="CDD" id="cd17247">
    <property type="entry name" value="RMtype1_S_Eco2747I-TRD2-CR2_like"/>
    <property type="match status" value="1"/>
</dbReference>
<dbReference type="Gene3D" id="1.10.287.1120">
    <property type="entry name" value="Bipartite methylase S protein"/>
    <property type="match status" value="1"/>
</dbReference>